<dbReference type="EMBL" id="MHCJ01000003">
    <property type="protein sequence ID" value="OGY18534.1"/>
    <property type="molecule type" value="Genomic_DNA"/>
</dbReference>
<evidence type="ECO:0000259" key="2">
    <source>
        <dbReference type="Pfam" id="PF00534"/>
    </source>
</evidence>
<dbReference type="SUPFAM" id="SSF53756">
    <property type="entry name" value="UDP-Glycosyltransferase/glycogen phosphorylase"/>
    <property type="match status" value="1"/>
</dbReference>
<dbReference type="InterPro" id="IPR001296">
    <property type="entry name" value="Glyco_trans_1"/>
</dbReference>
<dbReference type="PANTHER" id="PTHR46401:SF2">
    <property type="entry name" value="GLYCOSYLTRANSFERASE WBBK-RELATED"/>
    <property type="match status" value="1"/>
</dbReference>
<dbReference type="Proteomes" id="UP000179233">
    <property type="component" value="Unassembled WGS sequence"/>
</dbReference>
<name>A0A1G1VT83_9BACT</name>
<dbReference type="InterPro" id="IPR028098">
    <property type="entry name" value="Glyco_trans_4-like_N"/>
</dbReference>
<dbReference type="Pfam" id="PF13439">
    <property type="entry name" value="Glyco_transf_4"/>
    <property type="match status" value="1"/>
</dbReference>
<gene>
    <name evidence="4" type="ORF">A2786_03485</name>
</gene>
<evidence type="ECO:0008006" key="6">
    <source>
        <dbReference type="Google" id="ProtNLM"/>
    </source>
</evidence>
<reference evidence="4 5" key="1">
    <citation type="journal article" date="2016" name="Nat. Commun.">
        <title>Thousands of microbial genomes shed light on interconnected biogeochemical processes in an aquifer system.</title>
        <authorList>
            <person name="Anantharaman K."/>
            <person name="Brown C.T."/>
            <person name="Hug L.A."/>
            <person name="Sharon I."/>
            <person name="Castelle C.J."/>
            <person name="Probst A.J."/>
            <person name="Thomas B.C."/>
            <person name="Singh A."/>
            <person name="Wilkins M.J."/>
            <person name="Karaoz U."/>
            <person name="Brodie E.L."/>
            <person name="Williams K.H."/>
            <person name="Hubbard S.S."/>
            <person name="Banfield J.F."/>
        </authorList>
    </citation>
    <scope>NUCLEOTIDE SEQUENCE [LARGE SCALE GENOMIC DNA]</scope>
</reference>
<feature type="domain" description="Glycosyltransferase subfamily 4-like N-terminal" evidence="3">
    <location>
        <begin position="50"/>
        <end position="141"/>
    </location>
</feature>
<dbReference type="Pfam" id="PF00534">
    <property type="entry name" value="Glycos_transf_1"/>
    <property type="match status" value="1"/>
</dbReference>
<evidence type="ECO:0000259" key="3">
    <source>
        <dbReference type="Pfam" id="PF13439"/>
    </source>
</evidence>
<comment type="caution">
    <text evidence="4">The sequence shown here is derived from an EMBL/GenBank/DDBJ whole genome shotgun (WGS) entry which is preliminary data.</text>
</comment>
<dbReference type="Gene3D" id="3.40.50.2000">
    <property type="entry name" value="Glycogen Phosphorylase B"/>
    <property type="match status" value="2"/>
</dbReference>
<protein>
    <recommendedName>
        <fullName evidence="6">Glycosyl transferase family 1 domain-containing protein</fullName>
    </recommendedName>
</protein>
<accession>A0A1G1VT83</accession>
<dbReference type="CDD" id="cd03809">
    <property type="entry name" value="GT4_MtfB-like"/>
    <property type="match status" value="1"/>
</dbReference>
<dbReference type="GO" id="GO:0009103">
    <property type="term" value="P:lipopolysaccharide biosynthetic process"/>
    <property type="evidence" value="ECO:0007669"/>
    <property type="project" value="TreeGrafter"/>
</dbReference>
<evidence type="ECO:0000313" key="5">
    <source>
        <dbReference type="Proteomes" id="UP000179233"/>
    </source>
</evidence>
<keyword evidence="1" id="KW-0808">Transferase</keyword>
<organism evidence="4 5">
    <name type="scientific">Candidatus Chisholmbacteria bacterium RIFCSPHIGHO2_01_FULL_52_32</name>
    <dbReference type="NCBI Taxonomy" id="1797591"/>
    <lineage>
        <taxon>Bacteria</taxon>
        <taxon>Candidatus Chisholmiibacteriota</taxon>
    </lineage>
</organism>
<dbReference type="GO" id="GO:0016757">
    <property type="term" value="F:glycosyltransferase activity"/>
    <property type="evidence" value="ECO:0007669"/>
    <property type="project" value="InterPro"/>
</dbReference>
<evidence type="ECO:0000313" key="4">
    <source>
        <dbReference type="EMBL" id="OGY18534.1"/>
    </source>
</evidence>
<dbReference type="AlphaFoldDB" id="A0A1G1VT83"/>
<proteinExistence type="predicted"/>
<sequence length="352" mass="39454">MKVVIDISPLKTGHKTRGIGMYTRRLIEALHKIDKKNQYIVTTKANLVRNADLTHYPYFDLFFHTLPLKRKTKTVVTIHDVIPLIFPKDFPAGVRGKARFFLQRLAIRSVEAIIADSYNSKKDITKYLGIEPEKIHVIHLAADGAFMPQSKEKIARIKKKYALPKKFLLYVGDVNPNKNLTKLIAAMQKVRREMPDIHLVLVGRVFADKALPQVKQILSAIEKSKLSGRVHIRSSVPLDRPETLAAIYSQAKAYIQPSLYEGFGLPILEAFACKTPVVAGKVASIPEVAGEAAIFVDPLSTESIASGIIKAMKLGEKERGHLIEKGNRQNHKFSWEKTARETINVYTQVLAG</sequence>
<feature type="domain" description="Glycosyl transferase family 1" evidence="2">
    <location>
        <begin position="157"/>
        <end position="327"/>
    </location>
</feature>
<dbReference type="PANTHER" id="PTHR46401">
    <property type="entry name" value="GLYCOSYLTRANSFERASE WBBK-RELATED"/>
    <property type="match status" value="1"/>
</dbReference>
<evidence type="ECO:0000256" key="1">
    <source>
        <dbReference type="ARBA" id="ARBA00022679"/>
    </source>
</evidence>